<reference evidence="2 3" key="1">
    <citation type="journal article" date="2022" name="bioRxiv">
        <title>Genomics of Preaxostyla Flagellates Illuminates Evolutionary Transitions and the Path Towards Mitochondrial Loss.</title>
        <authorList>
            <person name="Novak L.V.F."/>
            <person name="Treitli S.C."/>
            <person name="Pyrih J."/>
            <person name="Halakuc P."/>
            <person name="Pipaliya S.V."/>
            <person name="Vacek V."/>
            <person name="Brzon O."/>
            <person name="Soukal P."/>
            <person name="Eme L."/>
            <person name="Dacks J.B."/>
            <person name="Karnkowska A."/>
            <person name="Elias M."/>
            <person name="Hampl V."/>
        </authorList>
    </citation>
    <scope>NUCLEOTIDE SEQUENCE [LARGE SCALE GENOMIC DNA]</scope>
    <source>
        <strain evidence="2">NAU3</strain>
        <tissue evidence="2">Gut</tissue>
    </source>
</reference>
<gene>
    <name evidence="2" type="ORF">BLNAU_1123</name>
</gene>
<feature type="transmembrane region" description="Helical" evidence="1">
    <location>
        <begin position="792"/>
        <end position="814"/>
    </location>
</feature>
<evidence type="ECO:0008006" key="4">
    <source>
        <dbReference type="Google" id="ProtNLM"/>
    </source>
</evidence>
<name>A0ABQ9YJW1_9EUKA</name>
<protein>
    <recommendedName>
        <fullName evidence="4">IPT/TIG domain-containing protein</fullName>
    </recommendedName>
</protein>
<accession>A0ABQ9YJW1</accession>
<evidence type="ECO:0000313" key="2">
    <source>
        <dbReference type="EMBL" id="KAK2964042.1"/>
    </source>
</evidence>
<keyword evidence="1" id="KW-1133">Transmembrane helix</keyword>
<evidence type="ECO:0000256" key="1">
    <source>
        <dbReference type="SAM" id="Phobius"/>
    </source>
</evidence>
<keyword evidence="3" id="KW-1185">Reference proteome</keyword>
<proteinExistence type="predicted"/>
<keyword evidence="1" id="KW-0472">Membrane</keyword>
<keyword evidence="1" id="KW-0812">Transmembrane</keyword>
<evidence type="ECO:0000313" key="3">
    <source>
        <dbReference type="Proteomes" id="UP001281761"/>
    </source>
</evidence>
<dbReference type="EMBL" id="JARBJD010000004">
    <property type="protein sequence ID" value="KAK2964042.1"/>
    <property type="molecule type" value="Genomic_DNA"/>
</dbReference>
<comment type="caution">
    <text evidence="2">The sequence shown here is derived from an EMBL/GenBank/DDBJ whole genome shotgun (WGS) entry which is preliminary data.</text>
</comment>
<organism evidence="2 3">
    <name type="scientific">Blattamonas nauphoetae</name>
    <dbReference type="NCBI Taxonomy" id="2049346"/>
    <lineage>
        <taxon>Eukaryota</taxon>
        <taxon>Metamonada</taxon>
        <taxon>Preaxostyla</taxon>
        <taxon>Oxymonadida</taxon>
        <taxon>Blattamonas</taxon>
    </lineage>
</organism>
<dbReference type="Proteomes" id="UP001281761">
    <property type="component" value="Unassembled WGS sequence"/>
</dbReference>
<sequence length="823" mass="87781">MHTIPIDQITDDLLATCSSTWTSGNVHWENTSPTNLQPMQLITASCRALQLTTTTTGSSTKLTLTVSSALSGSVEALVQDGSHSRLVVFTFSGTSATCSASNAEGGEVTAGKTYSIRSASIPGTDILFPRLSTVSVTPSADFKTILVSLTGTNFLDSSVDVTLKGDSSQMALTFQKTATNVISLNSTLMPSSQHGLEFGKSYTVLYGKAKGVLHFPDCGHTIDIPVLIRIKTAEISSSSETQVDVHVTGENIPVGDLKFTVSDSKGNQKDIDVWWNDGCTITVVLSPPEDAHFAYSEVCTIIAVNDPSILLPTGLSFTLPDPPPSATSVTCVLNDDLTKAIVIIRGGPFYDFSYDVQVANEDEFLSALIVGQRAFVNSTALAFEFLVFPDPEAVPVGTDPYLLMNKEYTVRMLLNQNDWREVMVAPSLNFTVPLPPMVTGATFDFVSDMSNFGIVTLTGQGLQRSGEYEVAVGSPSVTFSVHTEGTELKSNPLPINKGTDSLQYDTTYLLPSSISKKRNNAITIPSSGSFTVGPGPLVSTDIVIDWTGHDDISCGEAETPCRTIAYGWNVGVERSDTSDMDVVLKVKKEASFGACFCVRNFHLRIGSESGTPKRVVVESTLKQTNSAMGTGILNVDDSSIFIEQLYLLLPAKTSSWDGLQPDAVVCGRGSIVVESVWVVQDGSGKVGMGLVSLSAGLVELNNVHVDHLEMSNGVSLVSGEHSILDVDMKLSDCVFSSVQSGTVPLMTDCVCTKATTLSNTPTTDVAVILVRTGHDELSVTGCQFIDCGTPPLFISVELLAADLLLVVFFCLIVCSTADQAQQR</sequence>